<keyword evidence="3" id="KW-1185">Reference proteome</keyword>
<sequence>MTLVNPMKLTCASISLREPHMAELLARELPLPYLEVMADNFLSGRGPHYHLLKQLAERYPIELHCVGFSFGSTLDPDYLKAIARLAVDLNARSVSDHLSLSAVPGGFVHDLLPVTYQESSLQVLCDNLGRTQEVLSQPLRLENPSRYLSYQADCLTEGEMMTELHRRCGIEVLLDINNLYVTGHNLGIEPEALMADYPAAAVRQYHLAGHAQQPPLLLDNHGNTVSEPVWQLYQQALESFGVHPTVIEWDDDLPALDTLLGEARQAERFATRQGDRTEIGGMDRASGIG</sequence>
<dbReference type="SUPFAM" id="SSF51658">
    <property type="entry name" value="Xylose isomerase-like"/>
    <property type="match status" value="1"/>
</dbReference>
<proteinExistence type="predicted"/>
<evidence type="ECO:0000313" key="2">
    <source>
        <dbReference type="EMBL" id="SHG95246.1"/>
    </source>
</evidence>
<dbReference type="InterPro" id="IPR007801">
    <property type="entry name" value="MbnB/TglH/ChrH"/>
</dbReference>
<evidence type="ECO:0000256" key="1">
    <source>
        <dbReference type="SAM" id="MobiDB-lite"/>
    </source>
</evidence>
<dbReference type="PANTHER" id="PTHR42194">
    <property type="entry name" value="UPF0276 PROTEIN HI_1600"/>
    <property type="match status" value="1"/>
</dbReference>
<dbReference type="STRING" id="299255.SAMN02745129_1243"/>
<dbReference type="AlphaFoldDB" id="A0A1M5P099"/>
<dbReference type="NCBIfam" id="NF003818">
    <property type="entry name" value="PRK05409.1"/>
    <property type="match status" value="1"/>
</dbReference>
<dbReference type="EMBL" id="FQXG01000001">
    <property type="protein sequence ID" value="SHG95246.1"/>
    <property type="molecule type" value="Genomic_DNA"/>
</dbReference>
<dbReference type="Gene3D" id="3.20.20.150">
    <property type="entry name" value="Divalent-metal-dependent TIM barrel enzymes"/>
    <property type="match status" value="1"/>
</dbReference>
<dbReference type="PANTHER" id="PTHR42194:SF1">
    <property type="entry name" value="UPF0276 PROTEIN HI_1600"/>
    <property type="match status" value="1"/>
</dbReference>
<dbReference type="Proteomes" id="UP000184268">
    <property type="component" value="Unassembled WGS sequence"/>
</dbReference>
<gene>
    <name evidence="2" type="ORF">SAMN02745129_1243</name>
</gene>
<dbReference type="Pfam" id="PF05114">
    <property type="entry name" value="MbnB_TglH_ChrH"/>
    <property type="match status" value="1"/>
</dbReference>
<reference evidence="2 3" key="1">
    <citation type="submission" date="2016-11" db="EMBL/GenBank/DDBJ databases">
        <authorList>
            <person name="Jaros S."/>
            <person name="Januszkiewicz K."/>
            <person name="Wedrychowicz H."/>
        </authorList>
    </citation>
    <scope>NUCLEOTIDE SEQUENCE [LARGE SCALE GENOMIC DNA]</scope>
    <source>
        <strain evidence="2 3">DSM 16917</strain>
    </source>
</reference>
<protein>
    <submittedName>
        <fullName evidence="2">Uncharacterized protein</fullName>
    </submittedName>
</protein>
<organism evidence="2 3">
    <name type="scientific">Ferrimonas marina</name>
    <dbReference type="NCBI Taxonomy" id="299255"/>
    <lineage>
        <taxon>Bacteria</taxon>
        <taxon>Pseudomonadati</taxon>
        <taxon>Pseudomonadota</taxon>
        <taxon>Gammaproteobacteria</taxon>
        <taxon>Alteromonadales</taxon>
        <taxon>Ferrimonadaceae</taxon>
        <taxon>Ferrimonas</taxon>
    </lineage>
</organism>
<dbReference type="InterPro" id="IPR036237">
    <property type="entry name" value="Xyl_isomerase-like_sf"/>
</dbReference>
<evidence type="ECO:0000313" key="3">
    <source>
        <dbReference type="Proteomes" id="UP000184268"/>
    </source>
</evidence>
<feature type="region of interest" description="Disordered" evidence="1">
    <location>
        <begin position="270"/>
        <end position="289"/>
    </location>
</feature>
<name>A0A1M5P099_9GAMM</name>
<accession>A0A1M5P099</accession>